<dbReference type="InterPro" id="IPR002684">
    <property type="entry name" value="Biotin_synth/BioAB"/>
</dbReference>
<dbReference type="Pfam" id="PF06968">
    <property type="entry name" value="BATS"/>
    <property type="match status" value="1"/>
</dbReference>
<dbReference type="SFLD" id="SFLDS00029">
    <property type="entry name" value="Radical_SAM"/>
    <property type="match status" value="1"/>
</dbReference>
<dbReference type="InterPro" id="IPR006638">
    <property type="entry name" value="Elp3/MiaA/NifB-like_rSAM"/>
</dbReference>
<dbReference type="SUPFAM" id="SSF102114">
    <property type="entry name" value="Radical SAM enzymes"/>
    <property type="match status" value="1"/>
</dbReference>
<evidence type="ECO:0000256" key="15">
    <source>
        <dbReference type="PIRSR" id="PIRSR001619-1"/>
    </source>
</evidence>
<evidence type="ECO:0000256" key="9">
    <source>
        <dbReference type="ARBA" id="ARBA00022756"/>
    </source>
</evidence>
<keyword evidence="9" id="KW-0093">Biotin biosynthesis</keyword>
<sequence>MSFTLRRSFYAAVTKRSYGTVQSPNATTLLNGAPKTSSLLEKVSTAAPSTTWAREDIEAIYHTPLSQLTYTAAVVHRRFHDPAAIQMCTLMNIKTGGCSEDCSYCAQSSRHNTGLKATKMSPVDEVLKAARIAKGNGSTRFCMGAAWRDMRGRKTSLKNVKQMVSGIRDMNMEVCVTLGMIDENQAKELKEAGLTAYNHNLDTSREFYPSVITTRSYDERLQTLAHVRDAGINVCSGGILGLGEADSDRVGLLHTVANLPKHPESFPVNALVPIPGTPLGDKKMISFDKLLRTIATARIVLPTTIVRLAAGRISLSEEQQVACFQAGANAVFTGEKMLTTECNGWDEDRAMFERWGYYPMKSFEKPEPIEASNVKGSAFVESAPTSQKEESPAQA</sequence>
<dbReference type="AlphaFoldDB" id="A0A168DT60"/>
<evidence type="ECO:0000256" key="8">
    <source>
        <dbReference type="ARBA" id="ARBA00022723"/>
    </source>
</evidence>
<feature type="binding site" evidence="15">
    <location>
        <position position="142"/>
    </location>
    <ligand>
        <name>[2Fe-2S] cluster</name>
        <dbReference type="ChEBI" id="CHEBI:190135"/>
    </ligand>
</feature>
<dbReference type="EMBL" id="AZGZ01000001">
    <property type="protein sequence ID" value="KZZ98083.1"/>
    <property type="molecule type" value="Genomic_DNA"/>
</dbReference>
<evidence type="ECO:0000313" key="18">
    <source>
        <dbReference type="EMBL" id="KZZ98083.1"/>
    </source>
</evidence>
<dbReference type="OrthoDB" id="2414104at2759"/>
<comment type="similarity">
    <text evidence="2">Belongs to the radical SAM superfamily. Biotin synthase family.</text>
</comment>
<evidence type="ECO:0000256" key="1">
    <source>
        <dbReference type="ARBA" id="ARBA00004942"/>
    </source>
</evidence>
<protein>
    <recommendedName>
        <fullName evidence="3">biotin synthase</fullName>
        <ecNumber evidence="3">2.8.1.6</ecNumber>
    </recommendedName>
</protein>
<dbReference type="Proteomes" id="UP000242877">
    <property type="component" value="Unassembled WGS sequence"/>
</dbReference>
<dbReference type="GO" id="GO:0046872">
    <property type="term" value="F:metal ion binding"/>
    <property type="evidence" value="ECO:0007669"/>
    <property type="project" value="UniProtKB-KW"/>
</dbReference>
<feature type="domain" description="Radical SAM core" evidence="17">
    <location>
        <begin position="83"/>
        <end position="312"/>
    </location>
</feature>
<evidence type="ECO:0000313" key="19">
    <source>
        <dbReference type="Proteomes" id="UP000242877"/>
    </source>
</evidence>
<dbReference type="PROSITE" id="PS51918">
    <property type="entry name" value="RADICAL_SAM"/>
    <property type="match status" value="1"/>
</dbReference>
<dbReference type="SFLD" id="SFLDF00272">
    <property type="entry name" value="biotin_synthase"/>
    <property type="match status" value="1"/>
</dbReference>
<dbReference type="CDD" id="cd01335">
    <property type="entry name" value="Radical_SAM"/>
    <property type="match status" value="1"/>
</dbReference>
<dbReference type="InterPro" id="IPR058240">
    <property type="entry name" value="rSAM_sf"/>
</dbReference>
<dbReference type="PANTHER" id="PTHR22976:SF2">
    <property type="entry name" value="BIOTIN SYNTHASE, MITOCHONDRIAL"/>
    <property type="match status" value="1"/>
</dbReference>
<dbReference type="GO" id="GO:0004076">
    <property type="term" value="F:biotin synthase activity"/>
    <property type="evidence" value="ECO:0007669"/>
    <property type="project" value="UniProtKB-EC"/>
</dbReference>
<dbReference type="SFLD" id="SFLDG01278">
    <property type="entry name" value="biotin_synthase_like"/>
    <property type="match status" value="1"/>
</dbReference>
<dbReference type="SFLD" id="SFLDG01060">
    <property type="entry name" value="BATS_domain_containing"/>
    <property type="match status" value="1"/>
</dbReference>
<evidence type="ECO:0000256" key="11">
    <source>
        <dbReference type="ARBA" id="ARBA00023004"/>
    </source>
</evidence>
<keyword evidence="11 15" id="KW-0408">Iron</keyword>
<keyword evidence="6 15" id="KW-0949">S-adenosyl-L-methionine</keyword>
<dbReference type="HAMAP" id="MF_01694">
    <property type="entry name" value="BioB"/>
    <property type="match status" value="1"/>
</dbReference>
<dbReference type="PANTHER" id="PTHR22976">
    <property type="entry name" value="BIOTIN SYNTHASE"/>
    <property type="match status" value="1"/>
</dbReference>
<keyword evidence="4 15" id="KW-0004">4Fe-4S</keyword>
<dbReference type="GO" id="GO:0051537">
    <property type="term" value="F:2 iron, 2 sulfur cluster binding"/>
    <property type="evidence" value="ECO:0007669"/>
    <property type="project" value="UniProtKB-KW"/>
</dbReference>
<evidence type="ECO:0000256" key="12">
    <source>
        <dbReference type="ARBA" id="ARBA00023014"/>
    </source>
</evidence>
<evidence type="ECO:0000256" key="4">
    <source>
        <dbReference type="ARBA" id="ARBA00022485"/>
    </source>
</evidence>
<dbReference type="EC" id="2.8.1.6" evidence="3"/>
<feature type="binding site" evidence="15">
    <location>
        <position position="102"/>
    </location>
    <ligand>
        <name>[4Fe-4S] cluster</name>
        <dbReference type="ChEBI" id="CHEBI:49883"/>
        <note>4Fe-4S-S-AdoMet</note>
    </ligand>
</feature>
<dbReference type="Gene3D" id="3.20.20.70">
    <property type="entry name" value="Aldolase class I"/>
    <property type="match status" value="1"/>
</dbReference>
<comment type="cofactor">
    <cofactor evidence="14">
        <name>[2Fe-2S] cluster</name>
        <dbReference type="ChEBI" id="CHEBI:190135"/>
    </cofactor>
</comment>
<proteinExistence type="inferred from homology"/>
<keyword evidence="5" id="KW-0808">Transferase</keyword>
<dbReference type="InterPro" id="IPR007197">
    <property type="entry name" value="rSAM"/>
</dbReference>
<dbReference type="FunFam" id="3.20.20.70:FF:000011">
    <property type="entry name" value="Biotin synthase"/>
    <property type="match status" value="1"/>
</dbReference>
<dbReference type="VEuPathDB" id="FungiDB:AAP_00344"/>
<keyword evidence="8 15" id="KW-0479">Metal-binding</keyword>
<dbReference type="GO" id="GO:0009102">
    <property type="term" value="P:biotin biosynthetic process"/>
    <property type="evidence" value="ECO:0007669"/>
    <property type="project" value="UniProtKB-UniPathway"/>
</dbReference>
<dbReference type="SMART" id="SM00729">
    <property type="entry name" value="Elp3"/>
    <property type="match status" value="1"/>
</dbReference>
<evidence type="ECO:0000256" key="16">
    <source>
        <dbReference type="SAM" id="MobiDB-lite"/>
    </source>
</evidence>
<dbReference type="UniPathway" id="UPA00078">
    <property type="reaction ID" value="UER00162"/>
</dbReference>
<feature type="binding site" evidence="15">
    <location>
        <position position="105"/>
    </location>
    <ligand>
        <name>[4Fe-4S] cluster</name>
        <dbReference type="ChEBI" id="CHEBI:49883"/>
        <note>4Fe-4S-S-AdoMet</note>
    </ligand>
</feature>
<evidence type="ECO:0000256" key="5">
    <source>
        <dbReference type="ARBA" id="ARBA00022679"/>
    </source>
</evidence>
<dbReference type="NCBIfam" id="TIGR00433">
    <property type="entry name" value="bioB"/>
    <property type="match status" value="1"/>
</dbReference>
<dbReference type="PIRSF" id="PIRSF001619">
    <property type="entry name" value="Biotin_synth"/>
    <property type="match status" value="1"/>
</dbReference>
<evidence type="ECO:0000256" key="7">
    <source>
        <dbReference type="ARBA" id="ARBA00022714"/>
    </source>
</evidence>
<comment type="caution">
    <text evidence="18">The sequence shown here is derived from an EMBL/GenBank/DDBJ whole genome shotgun (WGS) entry which is preliminary data.</text>
</comment>
<evidence type="ECO:0000256" key="10">
    <source>
        <dbReference type="ARBA" id="ARBA00022946"/>
    </source>
</evidence>
<accession>A0A168DT60</accession>
<dbReference type="GO" id="GO:0005739">
    <property type="term" value="C:mitochondrion"/>
    <property type="evidence" value="ECO:0007669"/>
    <property type="project" value="TreeGrafter"/>
</dbReference>
<evidence type="ECO:0000256" key="2">
    <source>
        <dbReference type="ARBA" id="ARBA00010765"/>
    </source>
</evidence>
<comment type="cofactor">
    <cofactor evidence="15">
        <name>[2Fe-2S] cluster</name>
        <dbReference type="ChEBI" id="CHEBI:190135"/>
    </cofactor>
    <text evidence="15">Binds 1 [2Fe-2S] cluster. The cluster is coordinated with 3 cysteines and 1 arginine.</text>
</comment>
<dbReference type="GO" id="GO:0051539">
    <property type="term" value="F:4 iron, 4 sulfur cluster binding"/>
    <property type="evidence" value="ECO:0007669"/>
    <property type="project" value="UniProtKB-KW"/>
</dbReference>
<comment type="cofactor">
    <cofactor evidence="15">
        <name>[4Fe-4S] cluster</name>
        <dbReference type="ChEBI" id="CHEBI:49883"/>
    </cofactor>
    <text evidence="15">Binds 1 [4Fe-4S] cluster. The cluster is coordinated with 3 cysteines and an exchangeable S-adenosyl-L-methionine.</text>
</comment>
<keyword evidence="13" id="KW-0496">Mitochondrion</keyword>
<evidence type="ECO:0000256" key="6">
    <source>
        <dbReference type="ARBA" id="ARBA00022691"/>
    </source>
</evidence>
<dbReference type="SMART" id="SM00876">
    <property type="entry name" value="BATS"/>
    <property type="match status" value="1"/>
</dbReference>
<feature type="region of interest" description="Disordered" evidence="16">
    <location>
        <begin position="374"/>
        <end position="395"/>
    </location>
</feature>
<dbReference type="Pfam" id="PF04055">
    <property type="entry name" value="Radical_SAM"/>
    <property type="match status" value="1"/>
</dbReference>
<organism evidence="18 19">
    <name type="scientific">Ascosphaera apis ARSEF 7405</name>
    <dbReference type="NCBI Taxonomy" id="392613"/>
    <lineage>
        <taxon>Eukaryota</taxon>
        <taxon>Fungi</taxon>
        <taxon>Dikarya</taxon>
        <taxon>Ascomycota</taxon>
        <taxon>Pezizomycotina</taxon>
        <taxon>Eurotiomycetes</taxon>
        <taxon>Eurotiomycetidae</taxon>
        <taxon>Onygenales</taxon>
        <taxon>Ascosphaeraceae</taxon>
        <taxon>Ascosphaera</taxon>
    </lineage>
</organism>
<reference evidence="18 19" key="1">
    <citation type="journal article" date="2016" name="Genome Biol. Evol.">
        <title>Divergent and convergent evolution of fungal pathogenicity.</title>
        <authorList>
            <person name="Shang Y."/>
            <person name="Xiao G."/>
            <person name="Zheng P."/>
            <person name="Cen K."/>
            <person name="Zhan S."/>
            <person name="Wang C."/>
        </authorList>
    </citation>
    <scope>NUCLEOTIDE SEQUENCE [LARGE SCALE GENOMIC DNA]</scope>
    <source>
        <strain evidence="18 19">ARSEF 7405</strain>
    </source>
</reference>
<dbReference type="InterPro" id="IPR024177">
    <property type="entry name" value="Biotin_synthase"/>
</dbReference>
<feature type="binding site" evidence="15">
    <location>
        <position position="235"/>
    </location>
    <ligand>
        <name>[2Fe-2S] cluster</name>
        <dbReference type="ChEBI" id="CHEBI:190135"/>
    </ligand>
</feature>
<keyword evidence="19" id="KW-1185">Reference proteome</keyword>
<evidence type="ECO:0000256" key="13">
    <source>
        <dbReference type="ARBA" id="ARBA00023128"/>
    </source>
</evidence>
<evidence type="ECO:0000259" key="17">
    <source>
        <dbReference type="PROSITE" id="PS51918"/>
    </source>
</evidence>
<name>A0A168DT60_9EURO</name>
<feature type="binding site" evidence="15">
    <location>
        <position position="98"/>
    </location>
    <ligand>
        <name>[4Fe-4S] cluster</name>
        <dbReference type="ChEBI" id="CHEBI:49883"/>
        <note>4Fe-4S-S-AdoMet</note>
    </ligand>
</feature>
<keyword evidence="12 15" id="KW-0411">Iron-sulfur</keyword>
<evidence type="ECO:0000256" key="14">
    <source>
        <dbReference type="ARBA" id="ARBA00034078"/>
    </source>
</evidence>
<evidence type="ECO:0000256" key="3">
    <source>
        <dbReference type="ARBA" id="ARBA00012236"/>
    </source>
</evidence>
<keyword evidence="7 15" id="KW-0001">2Fe-2S</keyword>
<dbReference type="InterPro" id="IPR010722">
    <property type="entry name" value="BATS_dom"/>
</dbReference>
<keyword evidence="10" id="KW-0809">Transit peptide</keyword>
<dbReference type="InterPro" id="IPR013785">
    <property type="entry name" value="Aldolase_TIM"/>
</dbReference>
<gene>
    <name evidence="18" type="ORF">AAP_00344</name>
</gene>
<comment type="pathway">
    <text evidence="1">Cofactor biosynthesis; biotin biosynthesis; biotin from 7,8-diaminononanoate: step 2/2.</text>
</comment>
<feature type="binding site" evidence="15">
    <location>
        <position position="175"/>
    </location>
    <ligand>
        <name>[2Fe-2S] cluster</name>
        <dbReference type="ChEBI" id="CHEBI:190135"/>
    </ligand>
</feature>
<feature type="binding site" evidence="15">
    <location>
        <position position="307"/>
    </location>
    <ligand>
        <name>[2Fe-2S] cluster</name>
        <dbReference type="ChEBI" id="CHEBI:190135"/>
    </ligand>
</feature>